<evidence type="ECO:0000256" key="3">
    <source>
        <dbReference type="ARBA" id="ARBA00022801"/>
    </source>
</evidence>
<accession>A0A2P6V3F5</accession>
<dbReference type="Proteomes" id="UP000239649">
    <property type="component" value="Unassembled WGS sequence"/>
</dbReference>
<gene>
    <name evidence="6" type="ORF">C2E20_7794</name>
</gene>
<dbReference type="SMART" id="SM01179">
    <property type="entry name" value="DUF862"/>
    <property type="match status" value="1"/>
</dbReference>
<feature type="region of interest" description="Disordered" evidence="4">
    <location>
        <begin position="167"/>
        <end position="236"/>
    </location>
</feature>
<dbReference type="GO" id="GO:0008233">
    <property type="term" value="F:peptidase activity"/>
    <property type="evidence" value="ECO:0007669"/>
    <property type="project" value="UniProtKB-KW"/>
</dbReference>
<dbReference type="PANTHER" id="PTHR12378">
    <property type="entry name" value="DESUMOYLATING ISOPEPTIDASE"/>
    <property type="match status" value="1"/>
</dbReference>
<feature type="domain" description="PPPDE" evidence="5">
    <location>
        <begin position="21"/>
        <end position="161"/>
    </location>
</feature>
<dbReference type="PROSITE" id="PS51858">
    <property type="entry name" value="PPPDE"/>
    <property type="match status" value="1"/>
</dbReference>
<evidence type="ECO:0000313" key="6">
    <source>
        <dbReference type="EMBL" id="PSC68604.1"/>
    </source>
</evidence>
<dbReference type="OrthoDB" id="21221at2759"/>
<evidence type="ECO:0000256" key="4">
    <source>
        <dbReference type="SAM" id="MobiDB-lite"/>
    </source>
</evidence>
<dbReference type="STRING" id="554055.A0A2P6V3F5"/>
<dbReference type="Pfam" id="PF05903">
    <property type="entry name" value="Peptidase_C97"/>
    <property type="match status" value="1"/>
</dbReference>
<organism evidence="6 7">
    <name type="scientific">Micractinium conductrix</name>
    <dbReference type="NCBI Taxonomy" id="554055"/>
    <lineage>
        <taxon>Eukaryota</taxon>
        <taxon>Viridiplantae</taxon>
        <taxon>Chlorophyta</taxon>
        <taxon>core chlorophytes</taxon>
        <taxon>Trebouxiophyceae</taxon>
        <taxon>Chlorellales</taxon>
        <taxon>Chlorellaceae</taxon>
        <taxon>Chlorella clade</taxon>
        <taxon>Micractinium</taxon>
    </lineage>
</organism>
<feature type="compositionally biased region" description="Low complexity" evidence="4">
    <location>
        <begin position="202"/>
        <end position="234"/>
    </location>
</feature>
<dbReference type="PANTHER" id="PTHR12378:SF7">
    <property type="entry name" value="DESUMOYLATING ISOPEPTIDASE 1"/>
    <property type="match status" value="1"/>
</dbReference>
<evidence type="ECO:0000259" key="5">
    <source>
        <dbReference type="PROSITE" id="PS51858"/>
    </source>
</evidence>
<dbReference type="InterPro" id="IPR008580">
    <property type="entry name" value="PPPDE_dom"/>
</dbReference>
<sequence length="365" mass="36423">MSSASVPQAPEASASAAVAGELVQLFIYDLSGGLARSFSQMLLGRQIEAIYHTSVVVGGLEHFFGGGINVAPAGATPFGRPVQVLDLGYTQLLEDLRTELLAELSERYTPEAYSLFTNNCNNFSAELAQLLCGADIPAHITGLPQEVLATPFGQMIAPMLSGLEQQLRGMRSQAHRPTGAGFAGAAAAAGAAQEARPQLEQPATVPAVGTAPAAPAAPPRAATVQQEQAAAGEAVPDEAPALHAAEVEIEAAVGAGMMQDAEQQLGQLGLQQGTAAGARPGQAGAPAAAPAAAQQQAGGAAAPAAAAPAAAATAASAAKLAAELEVATEYRRLMAAGGLSKHEAHAAAVEAVAARRAAEAANGGI</sequence>
<keyword evidence="2" id="KW-0645">Protease</keyword>
<dbReference type="AlphaFoldDB" id="A0A2P6V3F5"/>
<dbReference type="Gene3D" id="3.90.1720.30">
    <property type="entry name" value="PPPDE domains"/>
    <property type="match status" value="1"/>
</dbReference>
<dbReference type="GO" id="GO:0006508">
    <property type="term" value="P:proteolysis"/>
    <property type="evidence" value="ECO:0007669"/>
    <property type="project" value="UniProtKB-KW"/>
</dbReference>
<comment type="caution">
    <text evidence="6">The sequence shown here is derived from an EMBL/GenBank/DDBJ whole genome shotgun (WGS) entry which is preliminary data.</text>
</comment>
<dbReference type="EMBL" id="LHPF02000035">
    <property type="protein sequence ID" value="PSC68604.1"/>
    <property type="molecule type" value="Genomic_DNA"/>
</dbReference>
<protein>
    <submittedName>
        <fullName evidence="6">Desumoylating isopeptidase 1</fullName>
    </submittedName>
</protein>
<dbReference type="InterPro" id="IPR042266">
    <property type="entry name" value="PPPDE_sf"/>
</dbReference>
<comment type="similarity">
    <text evidence="1">Belongs to the DeSI family.</text>
</comment>
<keyword evidence="3" id="KW-0378">Hydrolase</keyword>
<evidence type="ECO:0000256" key="2">
    <source>
        <dbReference type="ARBA" id="ARBA00022670"/>
    </source>
</evidence>
<name>A0A2P6V3F5_9CHLO</name>
<feature type="compositionally biased region" description="Low complexity" evidence="4">
    <location>
        <begin position="179"/>
        <end position="192"/>
    </location>
</feature>
<reference evidence="6 7" key="1">
    <citation type="journal article" date="2018" name="Plant J.">
        <title>Genome sequences of Chlorella sorokiniana UTEX 1602 and Micractinium conductrix SAG 241.80: implications to maltose excretion by a green alga.</title>
        <authorList>
            <person name="Arriola M.B."/>
            <person name="Velmurugan N."/>
            <person name="Zhang Y."/>
            <person name="Plunkett M.H."/>
            <person name="Hondzo H."/>
            <person name="Barney B.M."/>
        </authorList>
    </citation>
    <scope>NUCLEOTIDE SEQUENCE [LARGE SCALE GENOMIC DNA]</scope>
    <source>
        <strain evidence="6 7">SAG 241.80</strain>
    </source>
</reference>
<evidence type="ECO:0000256" key="1">
    <source>
        <dbReference type="ARBA" id="ARBA00008140"/>
    </source>
</evidence>
<keyword evidence="7" id="KW-1185">Reference proteome</keyword>
<dbReference type="GO" id="GO:0070646">
    <property type="term" value="P:protein modification by small protein removal"/>
    <property type="evidence" value="ECO:0007669"/>
    <property type="project" value="TreeGrafter"/>
</dbReference>
<proteinExistence type="inferred from homology"/>
<evidence type="ECO:0000313" key="7">
    <source>
        <dbReference type="Proteomes" id="UP000239649"/>
    </source>
</evidence>